<protein>
    <recommendedName>
        <fullName evidence="10">Ribose/galactose/methyl galactoside import ATP-binding protein</fullName>
        <ecNumber evidence="10">7.5.2.11</ecNumber>
    </recommendedName>
</protein>
<keyword evidence="13" id="KW-1185">Reference proteome</keyword>
<keyword evidence="8 10" id="KW-1278">Translocase</keyword>
<dbReference type="Pfam" id="PF00005">
    <property type="entry name" value="ABC_tran"/>
    <property type="match status" value="2"/>
</dbReference>
<evidence type="ECO:0000256" key="10">
    <source>
        <dbReference type="RuleBase" id="RU367029"/>
    </source>
</evidence>
<keyword evidence="5" id="KW-0677">Repeat</keyword>
<evidence type="ECO:0000256" key="8">
    <source>
        <dbReference type="ARBA" id="ARBA00022967"/>
    </source>
</evidence>
<comment type="similarity">
    <text evidence="10">Belongs to the ABC transporter superfamily.</text>
</comment>
<dbReference type="SMART" id="SM00382">
    <property type="entry name" value="AAA"/>
    <property type="match status" value="2"/>
</dbReference>
<evidence type="ECO:0000256" key="1">
    <source>
        <dbReference type="ARBA" id="ARBA00004202"/>
    </source>
</evidence>
<comment type="function">
    <text evidence="10">Part of an ABC transporter complex involved in carbohydrate import. Could be involved in ribose, galactose and/or methyl galactoside import. Responsible for energy coupling to the transport system.</text>
</comment>
<dbReference type="GO" id="GO:0016887">
    <property type="term" value="F:ATP hydrolysis activity"/>
    <property type="evidence" value="ECO:0007669"/>
    <property type="project" value="InterPro"/>
</dbReference>
<keyword evidence="6 10" id="KW-0547">Nucleotide-binding</keyword>
<comment type="catalytic activity">
    <reaction evidence="10">
        <text>D-galactose(out) + ATP + H2O = D-galactose(in) + ADP + phosphate + H(+)</text>
        <dbReference type="Rhea" id="RHEA:60156"/>
        <dbReference type="ChEBI" id="CHEBI:4139"/>
        <dbReference type="ChEBI" id="CHEBI:15377"/>
        <dbReference type="ChEBI" id="CHEBI:15378"/>
        <dbReference type="ChEBI" id="CHEBI:30616"/>
        <dbReference type="ChEBI" id="CHEBI:43474"/>
        <dbReference type="ChEBI" id="CHEBI:456216"/>
        <dbReference type="EC" id="7.5.2.11"/>
    </reaction>
</comment>
<dbReference type="InterPro" id="IPR027417">
    <property type="entry name" value="P-loop_NTPase"/>
</dbReference>
<evidence type="ECO:0000256" key="9">
    <source>
        <dbReference type="ARBA" id="ARBA00023136"/>
    </source>
</evidence>
<dbReference type="RefSeq" id="WP_199468394.1">
    <property type="nucleotide sequence ID" value="NZ_JAEMNX010000010.1"/>
</dbReference>
<feature type="domain" description="ABC transporter" evidence="11">
    <location>
        <begin position="272"/>
        <end position="516"/>
    </location>
</feature>
<proteinExistence type="inferred from homology"/>
<evidence type="ECO:0000256" key="7">
    <source>
        <dbReference type="ARBA" id="ARBA00022840"/>
    </source>
</evidence>
<dbReference type="EC" id="7.5.2.11" evidence="10"/>
<gene>
    <name evidence="12" type="ORF">I8J31_10130</name>
</gene>
<dbReference type="GO" id="GO:0015749">
    <property type="term" value="P:monosaccharide transmembrane transport"/>
    <property type="evidence" value="ECO:0007669"/>
    <property type="project" value="UniProtKB-ARBA"/>
</dbReference>
<dbReference type="InterPro" id="IPR017871">
    <property type="entry name" value="ABC_transporter-like_CS"/>
</dbReference>
<dbReference type="InterPro" id="IPR003593">
    <property type="entry name" value="AAA+_ATPase"/>
</dbReference>
<evidence type="ECO:0000256" key="4">
    <source>
        <dbReference type="ARBA" id="ARBA00022597"/>
    </source>
</evidence>
<evidence type="ECO:0000313" key="13">
    <source>
        <dbReference type="Proteomes" id="UP000628710"/>
    </source>
</evidence>
<dbReference type="CDD" id="cd03216">
    <property type="entry name" value="ABC_Carb_Monos_I"/>
    <property type="match status" value="1"/>
</dbReference>
<evidence type="ECO:0000256" key="3">
    <source>
        <dbReference type="ARBA" id="ARBA00022475"/>
    </source>
</evidence>
<dbReference type="FunFam" id="3.40.50.300:FF:000127">
    <property type="entry name" value="Ribose import ATP-binding protein RbsA"/>
    <property type="match status" value="1"/>
</dbReference>
<evidence type="ECO:0000256" key="6">
    <source>
        <dbReference type="ARBA" id="ARBA00022741"/>
    </source>
</evidence>
<dbReference type="InterPro" id="IPR050107">
    <property type="entry name" value="ABC_carbohydrate_import_ATPase"/>
</dbReference>
<dbReference type="PROSITE" id="PS50893">
    <property type="entry name" value="ABC_TRANSPORTER_2"/>
    <property type="match status" value="2"/>
</dbReference>
<organism evidence="12 13">
    <name type="scientific">Marinomonas transparens</name>
    <dbReference type="NCBI Taxonomy" id="2795388"/>
    <lineage>
        <taxon>Bacteria</taxon>
        <taxon>Pseudomonadati</taxon>
        <taxon>Pseudomonadota</taxon>
        <taxon>Gammaproteobacteria</taxon>
        <taxon>Oceanospirillales</taxon>
        <taxon>Oceanospirillaceae</taxon>
        <taxon>Marinomonas</taxon>
    </lineage>
</organism>
<dbReference type="PANTHER" id="PTHR43790">
    <property type="entry name" value="CARBOHYDRATE TRANSPORT ATP-BINDING PROTEIN MG119-RELATED"/>
    <property type="match status" value="1"/>
</dbReference>
<dbReference type="GO" id="GO:0005524">
    <property type="term" value="F:ATP binding"/>
    <property type="evidence" value="ECO:0007669"/>
    <property type="project" value="UniProtKB-UniRule"/>
</dbReference>
<dbReference type="SUPFAM" id="SSF52540">
    <property type="entry name" value="P-loop containing nucleoside triphosphate hydrolases"/>
    <property type="match status" value="2"/>
</dbReference>
<reference evidence="12" key="1">
    <citation type="submission" date="2020-12" db="EMBL/GenBank/DDBJ databases">
        <title>Marinomonas arctica sp. nov., a psychrotolerant bacterium isolated from the Arctic.</title>
        <authorList>
            <person name="Zhang Y."/>
        </authorList>
    </citation>
    <scope>NUCLEOTIDE SEQUENCE</scope>
    <source>
        <strain evidence="12">C1424</strain>
    </source>
</reference>
<dbReference type="GO" id="GO:0005886">
    <property type="term" value="C:plasma membrane"/>
    <property type="evidence" value="ECO:0007669"/>
    <property type="project" value="UniProtKB-SubCell"/>
</dbReference>
<dbReference type="PROSITE" id="PS00211">
    <property type="entry name" value="ABC_TRANSPORTER_1"/>
    <property type="match status" value="1"/>
</dbReference>
<keyword evidence="9 10" id="KW-0472">Membrane</keyword>
<keyword evidence="4 10" id="KW-0762">Sugar transport</keyword>
<dbReference type="CDD" id="cd03215">
    <property type="entry name" value="ABC_Carb_Monos_II"/>
    <property type="match status" value="1"/>
</dbReference>
<keyword evidence="2 10" id="KW-0813">Transport</keyword>
<keyword evidence="10" id="KW-0997">Cell inner membrane</keyword>
<dbReference type="GO" id="GO:0043211">
    <property type="term" value="F:ABC-type carbohydrate transporter activity"/>
    <property type="evidence" value="ECO:0007669"/>
    <property type="project" value="UniProtKB-UniRule"/>
</dbReference>
<evidence type="ECO:0000313" key="12">
    <source>
        <dbReference type="EMBL" id="MBJ7538030.1"/>
    </source>
</evidence>
<dbReference type="EMBL" id="JAEMNX010000010">
    <property type="protein sequence ID" value="MBJ7538030.1"/>
    <property type="molecule type" value="Genomic_DNA"/>
</dbReference>
<name>A0A934MZY2_9GAMM</name>
<dbReference type="Gene3D" id="3.40.50.300">
    <property type="entry name" value="P-loop containing nucleotide triphosphate hydrolases"/>
    <property type="match status" value="2"/>
</dbReference>
<dbReference type="Proteomes" id="UP000628710">
    <property type="component" value="Unassembled WGS sequence"/>
</dbReference>
<evidence type="ECO:0000256" key="2">
    <source>
        <dbReference type="ARBA" id="ARBA00022448"/>
    </source>
</evidence>
<sequence>MSNAAVMETLPVSDAVPQDHAYKYVLEVANVRKEFPGVLALDNVSLKVRPGTVHALMGENGAGKSTLMKVIAGIYQPDSGEVRLRGDVITLENPLKAQESGIAMIHQELLLMNSMTVAENIWIRREPMNQFGLIDHNQMKAQTLDLFERLNIQLDPDAEISNLSVANRQMVEIAKAVSFNSDVLIMDEPTSAITETEVAHLFEIIRSLRERGIGIVYITHKMNELFEIADEFSVFRDGKYIATHASADVTRDEIIHMMVGRDVSQMFPKEEVEIGEVLLSVKNLSLDGVFHDVSFDVRAGEILGFAGLVGSGRSNVAEAIFGVTPATSGSVFIDGEEVHIKTPNDAILKGMAFLTEDRKETGCFLSLDIQENIQSAVLHENFVNGGGFVDQQALDVESEEMCRKLRVKTPDMEESIENLSGGNQQKVLIGRWLLTNPRILILDEPTRGIDVGAKAEIHSLVTKLAHKGVAVVMISSELPEVLGMSDRVLVMHEGRVTGILDRSEADQVSVMSLAAQ</sequence>
<comment type="subcellular location">
    <subcellularLocation>
        <location evidence="10">Cell inner membrane</location>
        <topology evidence="10">Peripheral membrane protein</topology>
    </subcellularLocation>
    <subcellularLocation>
        <location evidence="1">Cell membrane</location>
        <topology evidence="1">Peripheral membrane protein</topology>
    </subcellularLocation>
</comment>
<dbReference type="InterPro" id="IPR003439">
    <property type="entry name" value="ABC_transporter-like_ATP-bd"/>
</dbReference>
<keyword evidence="7 10" id="KW-0067">ATP-binding</keyword>
<feature type="domain" description="ABC transporter" evidence="11">
    <location>
        <begin position="26"/>
        <end position="262"/>
    </location>
</feature>
<keyword evidence="3" id="KW-1003">Cell membrane</keyword>
<dbReference type="PANTHER" id="PTHR43790:SF7">
    <property type="entry name" value="GALACTOSE_METHYL GALACTOSIDE IMPORT ATP-BINDING PROTEIN MGLA"/>
    <property type="match status" value="1"/>
</dbReference>
<comment type="caution">
    <text evidence="12">The sequence shown here is derived from an EMBL/GenBank/DDBJ whole genome shotgun (WGS) entry which is preliminary data.</text>
</comment>
<evidence type="ECO:0000259" key="11">
    <source>
        <dbReference type="PROSITE" id="PS50893"/>
    </source>
</evidence>
<evidence type="ECO:0000256" key="5">
    <source>
        <dbReference type="ARBA" id="ARBA00022737"/>
    </source>
</evidence>
<accession>A0A934MZY2</accession>
<dbReference type="AlphaFoldDB" id="A0A934MZY2"/>
<dbReference type="FunFam" id="3.40.50.300:FF:000126">
    <property type="entry name" value="Galactose/methyl galactoside import ATP-binding protein MglA"/>
    <property type="match status" value="1"/>
</dbReference>